<dbReference type="Proteomes" id="UP001153954">
    <property type="component" value="Unassembled WGS sequence"/>
</dbReference>
<reference evidence="2" key="1">
    <citation type="submission" date="2022-03" db="EMBL/GenBank/DDBJ databases">
        <authorList>
            <person name="Tunstrom K."/>
        </authorList>
    </citation>
    <scope>NUCLEOTIDE SEQUENCE</scope>
</reference>
<feature type="transmembrane region" description="Helical" evidence="1">
    <location>
        <begin position="106"/>
        <end position="123"/>
    </location>
</feature>
<comment type="caution">
    <text evidence="2">The sequence shown here is derived from an EMBL/GenBank/DDBJ whole genome shotgun (WGS) entry which is preliminary data.</text>
</comment>
<dbReference type="PANTHER" id="PTHR35270:SF2">
    <property type="entry name" value="FUSELESS, ISOFORM A"/>
    <property type="match status" value="1"/>
</dbReference>
<gene>
    <name evidence="2" type="ORF">EEDITHA_LOCUS22517</name>
</gene>
<dbReference type="InterPro" id="IPR032751">
    <property type="entry name" value="Fuseless"/>
</dbReference>
<keyword evidence="1" id="KW-0472">Membrane</keyword>
<dbReference type="GO" id="GO:0042734">
    <property type="term" value="C:presynaptic membrane"/>
    <property type="evidence" value="ECO:0007669"/>
    <property type="project" value="TreeGrafter"/>
</dbReference>
<protein>
    <submittedName>
        <fullName evidence="2">Uncharacterized protein</fullName>
    </submittedName>
</protein>
<evidence type="ECO:0000313" key="2">
    <source>
        <dbReference type="EMBL" id="CAH2108597.1"/>
    </source>
</evidence>
<organism evidence="2 3">
    <name type="scientific">Euphydryas editha</name>
    <name type="common">Edith's checkerspot</name>
    <dbReference type="NCBI Taxonomy" id="104508"/>
    <lineage>
        <taxon>Eukaryota</taxon>
        <taxon>Metazoa</taxon>
        <taxon>Ecdysozoa</taxon>
        <taxon>Arthropoda</taxon>
        <taxon>Hexapoda</taxon>
        <taxon>Insecta</taxon>
        <taxon>Pterygota</taxon>
        <taxon>Neoptera</taxon>
        <taxon>Endopterygota</taxon>
        <taxon>Lepidoptera</taxon>
        <taxon>Glossata</taxon>
        <taxon>Ditrysia</taxon>
        <taxon>Papilionoidea</taxon>
        <taxon>Nymphalidae</taxon>
        <taxon>Nymphalinae</taxon>
        <taxon>Euphydryas</taxon>
    </lineage>
</organism>
<evidence type="ECO:0000256" key="1">
    <source>
        <dbReference type="SAM" id="Phobius"/>
    </source>
</evidence>
<dbReference type="GO" id="GO:0007270">
    <property type="term" value="P:neuron-neuron synaptic transmission"/>
    <property type="evidence" value="ECO:0007669"/>
    <property type="project" value="TreeGrafter"/>
</dbReference>
<dbReference type="GO" id="GO:0007274">
    <property type="term" value="P:neuromuscular synaptic transmission"/>
    <property type="evidence" value="ECO:0007669"/>
    <property type="project" value="TreeGrafter"/>
</dbReference>
<sequence>MTTNKVNKDVDEFQDEETIECDEQEICYGAGDALFSAIVVAPQVISVWRGTWGIMELQPHLFPHAQTFVLGNILHISFALIRSVLLSRSKNAWGEGRAGKWLRERFVCRIYTYIFILANIMHWRGGWGLLDLFVVTILPEDEKHR</sequence>
<dbReference type="AlphaFoldDB" id="A0AAU9VBG3"/>
<name>A0AAU9VBG3_EUPED</name>
<dbReference type="Pfam" id="PF15993">
    <property type="entry name" value="Fuseless"/>
    <property type="match status" value="1"/>
</dbReference>
<accession>A0AAU9VBG3</accession>
<keyword evidence="1" id="KW-0812">Transmembrane</keyword>
<proteinExistence type="predicted"/>
<dbReference type="GO" id="GO:0070073">
    <property type="term" value="P:clustering of voltage-gated calcium channels"/>
    <property type="evidence" value="ECO:0007669"/>
    <property type="project" value="TreeGrafter"/>
</dbReference>
<feature type="transmembrane region" description="Helical" evidence="1">
    <location>
        <begin position="65"/>
        <end position="85"/>
    </location>
</feature>
<keyword evidence="3" id="KW-1185">Reference proteome</keyword>
<dbReference type="PANTHER" id="PTHR35270">
    <property type="entry name" value="FUSELESS, ISOFORM A"/>
    <property type="match status" value="1"/>
</dbReference>
<dbReference type="EMBL" id="CAKOGL010000031">
    <property type="protein sequence ID" value="CAH2108597.1"/>
    <property type="molecule type" value="Genomic_DNA"/>
</dbReference>
<evidence type="ECO:0000313" key="3">
    <source>
        <dbReference type="Proteomes" id="UP001153954"/>
    </source>
</evidence>
<keyword evidence="1" id="KW-1133">Transmembrane helix</keyword>